<dbReference type="PRINTS" id="PR00171">
    <property type="entry name" value="SUGRTRNSPORT"/>
</dbReference>
<dbReference type="PROSITE" id="PS50850">
    <property type="entry name" value="MFS"/>
    <property type="match status" value="1"/>
</dbReference>
<dbReference type="PROSITE" id="PS00216">
    <property type="entry name" value="SUGAR_TRANSPORT_1"/>
    <property type="match status" value="1"/>
</dbReference>
<feature type="region of interest" description="Disordered" evidence="8">
    <location>
        <begin position="211"/>
        <end position="254"/>
    </location>
</feature>
<sequence>MSDRSAVISIIWACLSSWYYGYHLSELNFPVASLTCLSPAFPPPSRLPLCLDLDAYLYGLITAVFTVGGLVGSLMSSWIVEKEGLKGGIAWTGYLNVIGVLGMGVSPHWWVLALGRFVAGVSSGIAVCLVPPFLSLVARSSPDLASKSGQIGTMNQLAIVLGICSAQIAGLLLTGERGDMPGRWRYVVALSGIFAALQTVTAGQIVTPSVDPDSKPIFSTTEDGDLDADVDVEAGGTPSHTHTDEAVAPLLPENGSTDEISQDIQAHEPGGGGGGGGQLSLRSVLSNSSLRGPTIFCATIMALQQFSGVNAVMFYSTPVLRPLLPTSAGIVGVGITVVNAVMTLPAIFLMDRLGRKPLILSSILGMTVTSALLAIALNEGYQTLSALSIILFIAAFSIGLGPVPFLLISELVPSPAVPALSSLALSTNWVTNFLIAMFFLPIRNGLSTPVDRNDPDSPRTGEGRVFYLFTGILVAGGILVSRGLKTGH</sequence>
<dbReference type="InterPro" id="IPR005829">
    <property type="entry name" value="Sugar_transporter_CS"/>
</dbReference>
<proteinExistence type="inferred from homology"/>
<feature type="transmembrane region" description="Helical" evidence="9">
    <location>
        <begin position="91"/>
        <end position="111"/>
    </location>
</feature>
<dbReference type="PANTHER" id="PTHR23503:SF8">
    <property type="entry name" value="FACILITATED GLUCOSE TRANSPORTER PROTEIN 1"/>
    <property type="match status" value="1"/>
</dbReference>
<comment type="subcellular location">
    <subcellularLocation>
        <location evidence="1">Membrane</location>
        <topology evidence="1">Multi-pass membrane protein</topology>
    </subcellularLocation>
</comment>
<organism evidence="11 12">
    <name type="scientific">Kwoniella newhampshirensis</name>
    <dbReference type="NCBI Taxonomy" id="1651941"/>
    <lineage>
        <taxon>Eukaryota</taxon>
        <taxon>Fungi</taxon>
        <taxon>Dikarya</taxon>
        <taxon>Basidiomycota</taxon>
        <taxon>Agaricomycotina</taxon>
        <taxon>Tremellomycetes</taxon>
        <taxon>Tremellales</taxon>
        <taxon>Cryptococcaceae</taxon>
        <taxon>Kwoniella</taxon>
    </lineage>
</organism>
<dbReference type="KEGG" id="kne:92179966"/>
<feature type="transmembrane region" description="Helical" evidence="9">
    <location>
        <begin position="465"/>
        <end position="484"/>
    </location>
</feature>
<evidence type="ECO:0000256" key="7">
    <source>
        <dbReference type="ARBA" id="ARBA00049119"/>
    </source>
</evidence>
<dbReference type="InterPro" id="IPR036259">
    <property type="entry name" value="MFS_trans_sf"/>
</dbReference>
<dbReference type="RefSeq" id="XP_066803322.1">
    <property type="nucleotide sequence ID" value="XM_066945821.1"/>
</dbReference>
<dbReference type="InterPro" id="IPR045263">
    <property type="entry name" value="GLUT"/>
</dbReference>
<feature type="transmembrane region" description="Helical" evidence="9">
    <location>
        <begin position="328"/>
        <end position="350"/>
    </location>
</feature>
<dbReference type="InterPro" id="IPR020846">
    <property type="entry name" value="MFS_dom"/>
</dbReference>
<feature type="transmembrane region" description="Helical" evidence="9">
    <location>
        <begin position="383"/>
        <end position="408"/>
    </location>
</feature>
<comment type="catalytic activity">
    <reaction evidence="7">
        <text>myo-inositol(out) + H(+)(out) = myo-inositol(in) + H(+)(in)</text>
        <dbReference type="Rhea" id="RHEA:60364"/>
        <dbReference type="ChEBI" id="CHEBI:15378"/>
        <dbReference type="ChEBI" id="CHEBI:17268"/>
    </reaction>
</comment>
<keyword evidence="3" id="KW-0813">Transport</keyword>
<comment type="similarity">
    <text evidence="2">Belongs to the major facilitator superfamily. Sugar transporter (TC 2.A.1.1) family.</text>
</comment>
<evidence type="ECO:0000256" key="5">
    <source>
        <dbReference type="ARBA" id="ARBA00022989"/>
    </source>
</evidence>
<dbReference type="Gene3D" id="1.20.1250.20">
    <property type="entry name" value="MFS general substrate transporter like domains"/>
    <property type="match status" value="1"/>
</dbReference>
<gene>
    <name evidence="11" type="ORF">IAR55_002708</name>
</gene>
<feature type="compositionally biased region" description="Acidic residues" evidence="8">
    <location>
        <begin position="222"/>
        <end position="232"/>
    </location>
</feature>
<comment type="caution">
    <text evidence="11">The sequence shown here is derived from an EMBL/GenBank/DDBJ whole genome shotgun (WGS) entry which is preliminary data.</text>
</comment>
<evidence type="ECO:0000256" key="6">
    <source>
        <dbReference type="ARBA" id="ARBA00023136"/>
    </source>
</evidence>
<feature type="transmembrane region" description="Helical" evidence="9">
    <location>
        <begin position="157"/>
        <end position="174"/>
    </location>
</feature>
<dbReference type="EMBL" id="JBCAWK010000005">
    <property type="protein sequence ID" value="KAK8858481.1"/>
    <property type="molecule type" value="Genomic_DNA"/>
</dbReference>
<evidence type="ECO:0000313" key="12">
    <source>
        <dbReference type="Proteomes" id="UP001388673"/>
    </source>
</evidence>
<keyword evidence="6 9" id="KW-0472">Membrane</keyword>
<dbReference type="GeneID" id="92179966"/>
<feature type="transmembrane region" description="Helical" evidence="9">
    <location>
        <begin position="357"/>
        <end position="377"/>
    </location>
</feature>
<keyword evidence="4 9" id="KW-0812">Transmembrane</keyword>
<dbReference type="PANTHER" id="PTHR23503">
    <property type="entry name" value="SOLUTE CARRIER FAMILY 2"/>
    <property type="match status" value="1"/>
</dbReference>
<feature type="transmembrane region" description="Helical" evidence="9">
    <location>
        <begin position="117"/>
        <end position="137"/>
    </location>
</feature>
<dbReference type="InterPro" id="IPR005828">
    <property type="entry name" value="MFS_sugar_transport-like"/>
</dbReference>
<evidence type="ECO:0000256" key="3">
    <source>
        <dbReference type="ARBA" id="ARBA00022448"/>
    </source>
</evidence>
<keyword evidence="12" id="KW-1185">Reference proteome</keyword>
<dbReference type="AlphaFoldDB" id="A0AAW0YSJ4"/>
<dbReference type="SUPFAM" id="SSF103473">
    <property type="entry name" value="MFS general substrate transporter"/>
    <property type="match status" value="1"/>
</dbReference>
<feature type="domain" description="Major facilitator superfamily (MFS) profile" evidence="10">
    <location>
        <begin position="9"/>
        <end position="488"/>
    </location>
</feature>
<dbReference type="GO" id="GO:0015149">
    <property type="term" value="F:hexose transmembrane transporter activity"/>
    <property type="evidence" value="ECO:0007669"/>
    <property type="project" value="TreeGrafter"/>
</dbReference>
<evidence type="ECO:0000256" key="1">
    <source>
        <dbReference type="ARBA" id="ARBA00004141"/>
    </source>
</evidence>
<keyword evidence="5 9" id="KW-1133">Transmembrane helix</keyword>
<accession>A0AAW0YSJ4</accession>
<evidence type="ECO:0000313" key="11">
    <source>
        <dbReference type="EMBL" id="KAK8858481.1"/>
    </source>
</evidence>
<dbReference type="InterPro" id="IPR003663">
    <property type="entry name" value="Sugar/inositol_transpt"/>
</dbReference>
<evidence type="ECO:0000256" key="2">
    <source>
        <dbReference type="ARBA" id="ARBA00010992"/>
    </source>
</evidence>
<evidence type="ECO:0000259" key="10">
    <source>
        <dbReference type="PROSITE" id="PS50850"/>
    </source>
</evidence>
<name>A0AAW0YSJ4_9TREE</name>
<feature type="transmembrane region" description="Helical" evidence="9">
    <location>
        <begin position="186"/>
        <end position="206"/>
    </location>
</feature>
<reference evidence="11 12" key="1">
    <citation type="journal article" date="2024" name="bioRxiv">
        <title>Comparative genomics of Cryptococcus and Kwoniella reveals pathogenesis evolution and contrasting karyotype dynamics via intercentromeric recombination or chromosome fusion.</title>
        <authorList>
            <person name="Coelho M.A."/>
            <person name="David-Palma M."/>
            <person name="Shea T."/>
            <person name="Bowers K."/>
            <person name="McGinley-Smith S."/>
            <person name="Mohammad A.W."/>
            <person name="Gnirke A."/>
            <person name="Yurkov A.M."/>
            <person name="Nowrousian M."/>
            <person name="Sun S."/>
            <person name="Cuomo C.A."/>
            <person name="Heitman J."/>
        </authorList>
    </citation>
    <scope>NUCLEOTIDE SEQUENCE [LARGE SCALE GENOMIC DNA]</scope>
    <source>
        <strain evidence="11 12">CBS 13917</strain>
    </source>
</reference>
<evidence type="ECO:0000256" key="8">
    <source>
        <dbReference type="SAM" id="MobiDB-lite"/>
    </source>
</evidence>
<dbReference type="Proteomes" id="UP001388673">
    <property type="component" value="Unassembled WGS sequence"/>
</dbReference>
<protein>
    <recommendedName>
        <fullName evidence="10">Major facilitator superfamily (MFS) profile domain-containing protein</fullName>
    </recommendedName>
</protein>
<feature type="transmembrane region" description="Helical" evidence="9">
    <location>
        <begin position="420"/>
        <end position="442"/>
    </location>
</feature>
<dbReference type="Pfam" id="PF00083">
    <property type="entry name" value="Sugar_tr"/>
    <property type="match status" value="2"/>
</dbReference>
<evidence type="ECO:0000256" key="9">
    <source>
        <dbReference type="SAM" id="Phobius"/>
    </source>
</evidence>
<feature type="transmembrane region" description="Helical" evidence="9">
    <location>
        <begin position="55"/>
        <end position="79"/>
    </location>
</feature>
<dbReference type="GO" id="GO:0016020">
    <property type="term" value="C:membrane"/>
    <property type="evidence" value="ECO:0007669"/>
    <property type="project" value="UniProtKB-SubCell"/>
</dbReference>
<evidence type="ECO:0000256" key="4">
    <source>
        <dbReference type="ARBA" id="ARBA00022692"/>
    </source>
</evidence>